<dbReference type="Pfam" id="PF08447">
    <property type="entry name" value="PAS_3"/>
    <property type="match status" value="1"/>
</dbReference>
<dbReference type="eggNOG" id="COG5001">
    <property type="taxonomic scope" value="Bacteria"/>
</dbReference>
<proteinExistence type="predicted"/>
<dbReference type="Pfam" id="PF13426">
    <property type="entry name" value="PAS_9"/>
    <property type="match status" value="1"/>
</dbReference>
<dbReference type="RefSeq" id="WP_007193724.1">
    <property type="nucleotide sequence ID" value="NZ_AFWV01000009.1"/>
</dbReference>
<evidence type="ECO:0000313" key="9">
    <source>
        <dbReference type="Proteomes" id="UP000005459"/>
    </source>
</evidence>
<protein>
    <recommendedName>
        <fullName evidence="1">cyclic-guanylate-specific phosphodiesterase</fullName>
        <ecNumber evidence="1">3.1.4.52</ecNumber>
    </recommendedName>
</protein>
<dbReference type="Gene3D" id="3.30.450.20">
    <property type="entry name" value="PAS domain"/>
    <property type="match status" value="2"/>
</dbReference>
<dbReference type="OrthoDB" id="8553030at2"/>
<dbReference type="PROSITE" id="PS50112">
    <property type="entry name" value="PAS"/>
    <property type="match status" value="2"/>
</dbReference>
<dbReference type="PATRIC" id="fig|768671.3.peg.3016"/>
<evidence type="ECO:0000259" key="6">
    <source>
        <dbReference type="PROSITE" id="PS50883"/>
    </source>
</evidence>
<reference evidence="8 9" key="1">
    <citation type="submission" date="2011-06" db="EMBL/GenBank/DDBJ databases">
        <title>The draft genome of Thiocapsa marina 5811.</title>
        <authorList>
            <consortium name="US DOE Joint Genome Institute (JGI-PGF)"/>
            <person name="Lucas S."/>
            <person name="Han J."/>
            <person name="Cheng J.-F."/>
            <person name="Goodwin L."/>
            <person name="Pitluck S."/>
            <person name="Peters L."/>
            <person name="Land M.L."/>
            <person name="Hauser L."/>
            <person name="Vogl K."/>
            <person name="Liu Z."/>
            <person name="Imhoff J."/>
            <person name="Thiel V."/>
            <person name="Frigaard N.-U."/>
            <person name="Bryant D."/>
            <person name="Woyke T.J."/>
        </authorList>
    </citation>
    <scope>NUCLEOTIDE SEQUENCE [LARGE SCALE GENOMIC DNA]</scope>
    <source>
        <strain evidence="8 9">5811</strain>
    </source>
</reference>
<dbReference type="CDD" id="cd01949">
    <property type="entry name" value="GGDEF"/>
    <property type="match status" value="1"/>
</dbReference>
<dbReference type="GO" id="GO:0071111">
    <property type="term" value="F:cyclic-guanylate-specific phosphodiesterase activity"/>
    <property type="evidence" value="ECO:0007669"/>
    <property type="project" value="UniProtKB-EC"/>
</dbReference>
<dbReference type="Proteomes" id="UP000005459">
    <property type="component" value="Unassembled WGS sequence"/>
</dbReference>
<dbReference type="Pfam" id="PF00990">
    <property type="entry name" value="GGDEF"/>
    <property type="match status" value="1"/>
</dbReference>
<dbReference type="SMART" id="SM00052">
    <property type="entry name" value="EAL"/>
    <property type="match status" value="1"/>
</dbReference>
<feature type="domain" description="EAL" evidence="6">
    <location>
        <begin position="838"/>
        <end position="1092"/>
    </location>
</feature>
<dbReference type="CDD" id="cd00130">
    <property type="entry name" value="PAS"/>
    <property type="match status" value="2"/>
</dbReference>
<dbReference type="InterPro" id="IPR001610">
    <property type="entry name" value="PAC"/>
</dbReference>
<feature type="domain" description="PAC" evidence="5">
    <location>
        <begin position="611"/>
        <end position="663"/>
    </location>
</feature>
<dbReference type="Gene3D" id="3.30.70.270">
    <property type="match status" value="1"/>
</dbReference>
<dbReference type="InterPro" id="IPR052155">
    <property type="entry name" value="Biofilm_reg_signaling"/>
</dbReference>
<dbReference type="FunFam" id="3.20.20.450:FF:000001">
    <property type="entry name" value="Cyclic di-GMP phosphodiesterase yahA"/>
    <property type="match status" value="1"/>
</dbReference>
<evidence type="ECO:0000259" key="7">
    <source>
        <dbReference type="PROSITE" id="PS50887"/>
    </source>
</evidence>
<feature type="domain" description="PAS" evidence="4">
    <location>
        <begin position="545"/>
        <end position="591"/>
    </location>
</feature>
<evidence type="ECO:0000256" key="3">
    <source>
        <dbReference type="SAM" id="Phobius"/>
    </source>
</evidence>
<dbReference type="PANTHER" id="PTHR44757:SF2">
    <property type="entry name" value="BIOFILM ARCHITECTURE MAINTENANCE PROTEIN MBAA"/>
    <property type="match status" value="1"/>
</dbReference>
<dbReference type="SMART" id="SM00091">
    <property type="entry name" value="PAS"/>
    <property type="match status" value="2"/>
</dbReference>
<dbReference type="SUPFAM" id="SSF55785">
    <property type="entry name" value="PYP-like sensor domain (PAS domain)"/>
    <property type="match status" value="2"/>
</dbReference>
<keyword evidence="9" id="KW-1185">Reference proteome</keyword>
<dbReference type="SMART" id="SM00267">
    <property type="entry name" value="GGDEF"/>
    <property type="match status" value="1"/>
</dbReference>
<dbReference type="InterPro" id="IPR029787">
    <property type="entry name" value="Nucleotide_cyclase"/>
</dbReference>
<dbReference type="SUPFAM" id="SSF55073">
    <property type="entry name" value="Nucleotide cyclase"/>
    <property type="match status" value="1"/>
</dbReference>
<keyword evidence="3" id="KW-1133">Transmembrane helix</keyword>
<dbReference type="PANTHER" id="PTHR44757">
    <property type="entry name" value="DIGUANYLATE CYCLASE DGCP"/>
    <property type="match status" value="1"/>
</dbReference>
<evidence type="ECO:0000313" key="8">
    <source>
        <dbReference type="EMBL" id="EGV17793.1"/>
    </source>
</evidence>
<feature type="domain" description="PAC" evidence="5">
    <location>
        <begin position="489"/>
        <end position="541"/>
    </location>
</feature>
<dbReference type="InterPro" id="IPR013655">
    <property type="entry name" value="PAS_fold_3"/>
</dbReference>
<dbReference type="EMBL" id="AFWV01000009">
    <property type="protein sequence ID" value="EGV17793.1"/>
    <property type="molecule type" value="Genomic_DNA"/>
</dbReference>
<evidence type="ECO:0000259" key="5">
    <source>
        <dbReference type="PROSITE" id="PS50113"/>
    </source>
</evidence>
<evidence type="ECO:0000256" key="1">
    <source>
        <dbReference type="ARBA" id="ARBA00012282"/>
    </source>
</evidence>
<dbReference type="Gene3D" id="3.20.20.450">
    <property type="entry name" value="EAL domain"/>
    <property type="match status" value="1"/>
</dbReference>
<keyword evidence="3" id="KW-0472">Membrane</keyword>
<dbReference type="InterPro" id="IPR001633">
    <property type="entry name" value="EAL_dom"/>
</dbReference>
<dbReference type="CDD" id="cd01948">
    <property type="entry name" value="EAL"/>
    <property type="match status" value="1"/>
</dbReference>
<dbReference type="InterPro" id="IPR043128">
    <property type="entry name" value="Rev_trsase/Diguanyl_cyclase"/>
</dbReference>
<feature type="domain" description="PAS" evidence="4">
    <location>
        <begin position="440"/>
        <end position="485"/>
    </location>
</feature>
<accession>F9UD49</accession>
<keyword evidence="3" id="KW-0812">Transmembrane</keyword>
<feature type="transmembrane region" description="Helical" evidence="3">
    <location>
        <begin position="41"/>
        <end position="65"/>
    </location>
</feature>
<feature type="transmembrane region" description="Helical" evidence="3">
    <location>
        <begin position="85"/>
        <end position="106"/>
    </location>
</feature>
<dbReference type="SMART" id="SM00086">
    <property type="entry name" value="PAC"/>
    <property type="match status" value="2"/>
</dbReference>
<organism evidence="8 9">
    <name type="scientific">Thiocapsa marina 5811</name>
    <dbReference type="NCBI Taxonomy" id="768671"/>
    <lineage>
        <taxon>Bacteria</taxon>
        <taxon>Pseudomonadati</taxon>
        <taxon>Pseudomonadota</taxon>
        <taxon>Gammaproteobacteria</taxon>
        <taxon>Chromatiales</taxon>
        <taxon>Chromatiaceae</taxon>
        <taxon>Thiocapsa</taxon>
    </lineage>
</organism>
<dbReference type="SUPFAM" id="SSF141868">
    <property type="entry name" value="EAL domain-like"/>
    <property type="match status" value="1"/>
</dbReference>
<evidence type="ECO:0000259" key="4">
    <source>
        <dbReference type="PROSITE" id="PS50112"/>
    </source>
</evidence>
<dbReference type="NCBIfam" id="TIGR00229">
    <property type="entry name" value="sensory_box"/>
    <property type="match status" value="2"/>
</dbReference>
<dbReference type="InterPro" id="IPR000014">
    <property type="entry name" value="PAS"/>
</dbReference>
<gene>
    <name evidence="8" type="ORF">ThimaDRAFT_2852</name>
</gene>
<dbReference type="InterPro" id="IPR035919">
    <property type="entry name" value="EAL_sf"/>
</dbReference>
<dbReference type="InterPro" id="IPR000700">
    <property type="entry name" value="PAS-assoc_C"/>
</dbReference>
<dbReference type="NCBIfam" id="TIGR00254">
    <property type="entry name" value="GGDEF"/>
    <property type="match status" value="1"/>
</dbReference>
<feature type="transmembrane region" description="Helical" evidence="3">
    <location>
        <begin position="15"/>
        <end position="35"/>
    </location>
</feature>
<dbReference type="EC" id="3.1.4.52" evidence="1"/>
<feature type="domain" description="GGDEF" evidence="7">
    <location>
        <begin position="695"/>
        <end position="829"/>
    </location>
</feature>
<feature type="transmembrane region" description="Helical" evidence="3">
    <location>
        <begin position="373"/>
        <end position="398"/>
    </location>
</feature>
<sequence length="1108" mass="122552">MKQLLRGSPALRTTVAYTLFALLWIVVSDWLLSAGAGDSGILLWLSMFKGWLFVVVTAGLLYLLLRRFPEVSSDRPGEPLKRRRLLLAIVGSLLLIPLLAFGLVLIHGPQLERDAYENLEAIAALKANQLEQWMAVRDADGALLASDAAFSRRVAGLLREPDADPSLAAEVSERLAALANARGYDGVMLLDSRGDVVLALLESHLPSEALKALAVRARAEGRILRSDLYQDDEGVVHLDWIVPISVMDGDTQRVVAAVVLHAKPQTFFFPLFQTWPTSSPSAETLVVDRVGDLAVFMTAPRHERWLPLSRQVPLSQPLPATAALQQAATTGRVPGMDYRGVRVLAVYHRIEGTDWRLIAKIDRAEVMSPLKVLVFWVSLIAFFAIVVAGILSFSFWRLQQRAHRLEMKAQAAENDRLLTKFYELPFVGMAITSPLTKQWVHFNDRLCEILGYGRAELAEKTWSELTHPGDLDADLDEFGRVMAGDSDGYAMEKRFVRKDGQVVQAAIDVRAVRHADGTVNYFVATVDDIGERKRQEERLRLSAALFENTREGVMVMDCDRRIVQVNGAFVALTGYSEGEAVGRTSELLSPEVHDAAFFESLWSTIGETGHWQGELWNQRKNGELYPVLLNISAVKDVSGKVIQFVGAFSDLSQIKESESRLDFLVHHDPLTRLPNRLLLVSRLDHAIAVAIREDQHLALLLLDLDRFKDVNDSFGHPAGDVLLKQTALRLAGCLDPADTLARLGGDEFAILLEDLPDPQAAARAAERLIAAVGESAVLPGGVEVRIGASIGISLCEGPGLNAGEMLRQADAALYRAKAGGRSRFDFYTEDLTHSARQRVETERRLRDALAEGQLVAHYQPQVEIATGRIIGVEALVRWNDPERGLIPPGEFIPLAEETGLIGPLGEWVLHEACRQGALWMEAGIAPLVIAVNLSAYQLRQTDIVESVARVLRQTGFPADRLELELTESALMEREGDTLGVLERLRAQGIRMAVDDFGTGYSSFAYLRRFRLDLLKIDKRFIDEIDQQPDARTIVDAIIAMGHALGLQVLAEGVETRSQLDILRDQGCDLFQGYLKSRPLDPDAITALLRTDSDRPLPLQAASRQRLAR</sequence>
<keyword evidence="2" id="KW-0973">c-di-GMP</keyword>
<dbReference type="PROSITE" id="PS50887">
    <property type="entry name" value="GGDEF"/>
    <property type="match status" value="1"/>
</dbReference>
<dbReference type="PROSITE" id="PS50113">
    <property type="entry name" value="PAC"/>
    <property type="match status" value="2"/>
</dbReference>
<name>F9UD49_9GAMM</name>
<dbReference type="Pfam" id="PF00563">
    <property type="entry name" value="EAL"/>
    <property type="match status" value="1"/>
</dbReference>
<dbReference type="AlphaFoldDB" id="F9UD49"/>
<dbReference type="InterPro" id="IPR035965">
    <property type="entry name" value="PAS-like_dom_sf"/>
</dbReference>
<evidence type="ECO:0000256" key="2">
    <source>
        <dbReference type="ARBA" id="ARBA00022636"/>
    </source>
</evidence>
<dbReference type="PROSITE" id="PS50883">
    <property type="entry name" value="EAL"/>
    <property type="match status" value="1"/>
</dbReference>
<dbReference type="STRING" id="768671.ThimaDRAFT_2852"/>
<dbReference type="InterPro" id="IPR000160">
    <property type="entry name" value="GGDEF_dom"/>
</dbReference>